<feature type="signal peptide" evidence="4">
    <location>
        <begin position="1"/>
        <end position="25"/>
    </location>
</feature>
<dbReference type="Pfam" id="PF17210">
    <property type="entry name" value="SdrD_B"/>
    <property type="match status" value="1"/>
</dbReference>
<dbReference type="InterPro" id="IPR008969">
    <property type="entry name" value="CarboxyPept-like_regulatory"/>
</dbReference>
<feature type="domain" description="SD-repeat containing protein B" evidence="6">
    <location>
        <begin position="444"/>
        <end position="508"/>
    </location>
</feature>
<dbReference type="Proteomes" id="UP000180246">
    <property type="component" value="Unassembled WGS sequence"/>
</dbReference>
<feature type="chain" id="PRO_5010295134" evidence="4">
    <location>
        <begin position="26"/>
        <end position="1618"/>
    </location>
</feature>
<keyword evidence="3 4" id="KW-0732">Signal</keyword>
<dbReference type="Pfam" id="PF01345">
    <property type="entry name" value="DUF11"/>
    <property type="match status" value="1"/>
</dbReference>
<sequence>MITQLRQFVFFCLAATLLLCGDAGAAIVNKASASFAQPNGIAGAVESNTVRAQRTDTITYFTSAAFTTVARATRANGQLFVQISAADCNVDPARAEDINVTISSKKSGDSQAFLAAETAADSGLFRITPMTMDRSQDADGHDNDSGDGMLEVMADDVLTASIAGCGNGTISTDILVDPIGVVYDSVSNEPVPGATVTLVDVTGEGNGGNPGAPAIVFDVDGATRMPSTVVTDGNGMYHFPLVAPSLYRLKVVAPNNYGFPSRTAPGELPGNRETNLYGSYGGEFTVSAALGVVTIDIPLDPIPGTLYLQKTASRAVVEVGDVLDYTVRVFNTADDALSGVTVIDDLPAGFSYMPGSMRLDNAPFEDKFTNRGPQLAINVGDVPRRSNRVLRYRVRIGAGALQGDGINRAHATSAAPLVFTSTVAAARVKVEAGVFSDKGHILGAVFADCNANGLRDRGEPGVPDVRIWLEDGNFAQTDAEGRYSFAGVTPRTHVAKVDATTLPAGSQLAILSNRNAGDAGSRFVDLKDGELARADFALDACSDELRAAIAGRAERLRAELRAAAELTMPEKTVTITKIEDLDLAKMDNKLAFIGLEDGAVLPYGQAMVRIKGAAGNSFTLTVNGVEVDDSHVGQQSTVADRQLDVYEYVGVALRPGRNELEIAQKDAFGNARGSQRIGVVVPGKLARLRIKPQSETAPADGQRLVLVNVSLEDADGVPVVERTPVTLDASAGQWDTTDLDPREPGHQVFIEGGSAEFSLRAPKEAGEARLLAASGLLQAKGALRFVPDLRPLVAAGVVEGAISLNRVRGNTANPLRDFDGFEDKLRHLAERSSGNVSGNGVAAGARAAMFAKGQVGKDILLTMAYDSDKETEPKLFRDIDPLAWYPTYGDEARRGFEAQSTSRLYLRAERDRSYVMYGDYVPPGVTPARNLGAYNRNLTGLRTHAEVGNLTFDSFASYDTTRQMVEEIAANGTSGPFLTGGGLMVINSERIEIVVRDRNQTGVMLSRRLLARYADYDIEPLTGRILLRAPVASLDQDLNPVSLRISYEVDQGHPRFWVGGIAAQYKIGEMVEVGASAVEDRNPADPTRLVSVNASVTPDDKMVVIVEAARMEKADKEGRAARIDATRTDGKLESRLFAGRADANFDNPSSSLPKGRTEGGATVRYRVTERASVGLEALHTADLETEAERNGVQLFGGYTFDNGVQVELGVRHARESAGESVVLAQPDLTSVRAKIATQIPGLPQAGVFVEGEQDIHDNGRRMLALGGDYRFAGGSRVYGRHELISSLGSTYALNQGQQRSATVFGVDSDYMQDGRVFTEYRAGGTSPAGTLLGERQAEAALGLRNLWTLGEGVRANTSVERVKVISGVKDNEAIAVTGAIEVSRHPTWTGNARLELRHGEDSDGLLSTLGLAYKIDESWTFLGKNTLAATRSKGAGTTLRLTELLQSGVAYRALESIGVTGLAKYEYKLERDDGPADLKRAVHVVSVNANWQLRRDTVVSARYAGKVALDRSNGLSTRTMSHLVAGRVTHEINEDWDVGATAQVLLDRDTRGRQYAAGLEAGYQLQKNMWVSAGYNFMGFAERDLAGADATAKGAYVRMRMKFDENTLQGLLNGNLLK</sequence>
<reference evidence="7 8" key="1">
    <citation type="submission" date="2014-10" db="EMBL/GenBank/DDBJ databases">
        <authorList>
            <person name="Seo M.-J."/>
            <person name="Seok Y.J."/>
            <person name="Cha I.-T."/>
        </authorList>
    </citation>
    <scope>NUCLEOTIDE SEQUENCE [LARGE SCALE GENOMIC DNA]</scope>
    <source>
        <strain evidence="7 8">NEU</strain>
    </source>
</reference>
<proteinExistence type="predicted"/>
<comment type="caution">
    <text evidence="7">The sequence shown here is derived from an EMBL/GenBank/DDBJ whole genome shotgun (WGS) entry which is preliminary data.</text>
</comment>
<dbReference type="SUPFAM" id="SSF49464">
    <property type="entry name" value="Carboxypeptidase regulatory domain-like"/>
    <property type="match status" value="1"/>
</dbReference>
<dbReference type="InterPro" id="IPR013783">
    <property type="entry name" value="Ig-like_fold"/>
</dbReference>
<dbReference type="EMBL" id="JRYB01000001">
    <property type="protein sequence ID" value="OIJ42526.1"/>
    <property type="molecule type" value="Genomic_DNA"/>
</dbReference>
<dbReference type="Gene3D" id="2.60.40.10">
    <property type="entry name" value="Immunoglobulins"/>
    <property type="match status" value="3"/>
</dbReference>
<evidence type="ECO:0000259" key="5">
    <source>
        <dbReference type="Pfam" id="PF01345"/>
    </source>
</evidence>
<dbReference type="SUPFAM" id="SSF117074">
    <property type="entry name" value="Hypothetical protein PA1324"/>
    <property type="match status" value="1"/>
</dbReference>
<gene>
    <name evidence="7" type="ORF">LO55_3366</name>
</gene>
<evidence type="ECO:0000256" key="4">
    <source>
        <dbReference type="SAM" id="SignalP"/>
    </source>
</evidence>
<dbReference type="GO" id="GO:0005576">
    <property type="term" value="C:extracellular region"/>
    <property type="evidence" value="ECO:0007669"/>
    <property type="project" value="UniProtKB-SubCell"/>
</dbReference>
<protein>
    <submittedName>
        <fullName evidence="7">Uncharacterized protein</fullName>
    </submittedName>
</protein>
<dbReference type="RefSeq" id="WP_071362318.1">
    <property type="nucleotide sequence ID" value="NZ_JRYB01000001.1"/>
</dbReference>
<evidence type="ECO:0000256" key="1">
    <source>
        <dbReference type="ARBA" id="ARBA00004613"/>
    </source>
</evidence>
<evidence type="ECO:0000256" key="3">
    <source>
        <dbReference type="ARBA" id="ARBA00022729"/>
    </source>
</evidence>
<keyword evidence="2" id="KW-0964">Secreted</keyword>
<evidence type="ECO:0000259" key="6">
    <source>
        <dbReference type="Pfam" id="PF17210"/>
    </source>
</evidence>
<comment type="subcellular location">
    <subcellularLocation>
        <location evidence="1">Secreted</location>
    </subcellularLocation>
</comment>
<feature type="domain" description="DUF11" evidence="5">
    <location>
        <begin position="307"/>
        <end position="413"/>
    </location>
</feature>
<evidence type="ECO:0000313" key="7">
    <source>
        <dbReference type="EMBL" id="OIJ42526.1"/>
    </source>
</evidence>
<organism evidence="7 8">
    <name type="scientific">Massilia timonae</name>
    <dbReference type="NCBI Taxonomy" id="47229"/>
    <lineage>
        <taxon>Bacteria</taxon>
        <taxon>Pseudomonadati</taxon>
        <taxon>Pseudomonadota</taxon>
        <taxon>Betaproteobacteria</taxon>
        <taxon>Burkholderiales</taxon>
        <taxon>Oxalobacteraceae</taxon>
        <taxon>Telluria group</taxon>
        <taxon>Massilia</taxon>
    </lineage>
</organism>
<evidence type="ECO:0000313" key="8">
    <source>
        <dbReference type="Proteomes" id="UP000180246"/>
    </source>
</evidence>
<dbReference type="InterPro" id="IPR047589">
    <property type="entry name" value="DUF11_rpt"/>
</dbReference>
<dbReference type="NCBIfam" id="TIGR01451">
    <property type="entry name" value="B_ant_repeat"/>
    <property type="match status" value="1"/>
</dbReference>
<name>A0A1S2NBQ8_9BURK</name>
<accession>A0A1S2NBQ8</accession>
<dbReference type="InterPro" id="IPR033764">
    <property type="entry name" value="Sdr_B"/>
</dbReference>
<dbReference type="InterPro" id="IPR001434">
    <property type="entry name" value="OmcB-like_DUF11"/>
</dbReference>
<evidence type="ECO:0000256" key="2">
    <source>
        <dbReference type="ARBA" id="ARBA00022525"/>
    </source>
</evidence>